<name>A0A5M9K3F7_MONFR</name>
<organism evidence="3 4">
    <name type="scientific">Monilinia fructicola</name>
    <name type="common">Brown rot fungus</name>
    <name type="synonym">Ciboria fructicola</name>
    <dbReference type="NCBI Taxonomy" id="38448"/>
    <lineage>
        <taxon>Eukaryota</taxon>
        <taxon>Fungi</taxon>
        <taxon>Dikarya</taxon>
        <taxon>Ascomycota</taxon>
        <taxon>Pezizomycotina</taxon>
        <taxon>Leotiomycetes</taxon>
        <taxon>Helotiales</taxon>
        <taxon>Sclerotiniaceae</taxon>
        <taxon>Monilinia</taxon>
    </lineage>
</organism>
<evidence type="ECO:0000313" key="4">
    <source>
        <dbReference type="Proteomes" id="UP000322873"/>
    </source>
</evidence>
<feature type="signal peptide" evidence="2">
    <location>
        <begin position="1"/>
        <end position="20"/>
    </location>
</feature>
<accession>A0A5M9K3F7</accession>
<evidence type="ECO:0000256" key="2">
    <source>
        <dbReference type="SAM" id="SignalP"/>
    </source>
</evidence>
<keyword evidence="2" id="KW-0732">Signal</keyword>
<feature type="chain" id="PRO_5024338851" evidence="2">
    <location>
        <begin position="21"/>
        <end position="231"/>
    </location>
</feature>
<reference evidence="3 4" key="1">
    <citation type="submission" date="2019-06" db="EMBL/GenBank/DDBJ databases">
        <title>Genome Sequence of the Brown Rot Fungal Pathogen Monilinia fructicola.</title>
        <authorList>
            <person name="De Miccolis Angelini R.M."/>
            <person name="Landi L."/>
            <person name="Abate D."/>
            <person name="Pollastro S."/>
            <person name="Romanazzi G."/>
            <person name="Faretra F."/>
        </authorList>
    </citation>
    <scope>NUCLEOTIDE SEQUENCE [LARGE SCALE GENOMIC DNA]</scope>
    <source>
        <strain evidence="3 4">Mfrc123</strain>
    </source>
</reference>
<comment type="caution">
    <text evidence="3">The sequence shown here is derived from an EMBL/GenBank/DDBJ whole genome shotgun (WGS) entry which is preliminary data.</text>
</comment>
<protein>
    <submittedName>
        <fullName evidence="3">Uncharacterized protein</fullName>
    </submittedName>
</protein>
<dbReference type="Proteomes" id="UP000322873">
    <property type="component" value="Unassembled WGS sequence"/>
</dbReference>
<dbReference type="VEuPathDB" id="FungiDB:MFRU_015g00430"/>
<gene>
    <name evidence="3" type="ORF">EYC84_006001</name>
</gene>
<dbReference type="EMBL" id="VICG01000003">
    <property type="protein sequence ID" value="KAA8574552.1"/>
    <property type="molecule type" value="Genomic_DNA"/>
</dbReference>
<feature type="compositionally biased region" description="Basic residues" evidence="1">
    <location>
        <begin position="141"/>
        <end position="151"/>
    </location>
</feature>
<feature type="compositionally biased region" description="Polar residues" evidence="1">
    <location>
        <begin position="126"/>
        <end position="135"/>
    </location>
</feature>
<feature type="region of interest" description="Disordered" evidence="1">
    <location>
        <begin position="126"/>
        <end position="165"/>
    </location>
</feature>
<feature type="region of interest" description="Disordered" evidence="1">
    <location>
        <begin position="24"/>
        <end position="49"/>
    </location>
</feature>
<sequence length="231" mass="25075">MLISNLFMTVGLGALVSARAVEKSDRLSQQPINDPPSPGPKSSSQSCVFTPSLPMPPTSFISTLPTSLHHHLPTILISHSFFSSNFPPSTGSKLPIISTLSLAEETGDSSLQGIFLGLVYTPIHEPTSQSPSTSLTEHKKSQPKPKPRCRRPLPTPVVNEKQKDVDKSWGHINNHEIRSPISSGPQSIPNTEIGKCYMEAVEGVRGSGLVEGTLEFANEGGRMRFLVWRVD</sequence>
<evidence type="ECO:0000256" key="1">
    <source>
        <dbReference type="SAM" id="MobiDB-lite"/>
    </source>
</evidence>
<evidence type="ECO:0000313" key="3">
    <source>
        <dbReference type="EMBL" id="KAA8574552.1"/>
    </source>
</evidence>
<dbReference type="AlphaFoldDB" id="A0A5M9K3F7"/>
<keyword evidence="4" id="KW-1185">Reference proteome</keyword>
<proteinExistence type="predicted"/>